<keyword evidence="3" id="KW-1185">Reference proteome</keyword>
<accession>A0ABZ3CVD9</accession>
<keyword evidence="1" id="KW-0472">Membrane</keyword>
<evidence type="ECO:0000256" key="1">
    <source>
        <dbReference type="SAM" id="Phobius"/>
    </source>
</evidence>
<keyword evidence="1" id="KW-1133">Transmembrane helix</keyword>
<dbReference type="Proteomes" id="UP001453229">
    <property type="component" value="Chromosome"/>
</dbReference>
<evidence type="ECO:0008006" key="4">
    <source>
        <dbReference type="Google" id="ProtNLM"/>
    </source>
</evidence>
<proteinExistence type="predicted"/>
<reference evidence="2 3" key="1">
    <citation type="submission" date="2024-04" db="EMBL/GenBank/DDBJ databases">
        <title>Salinicola lusitanus LLJ914,a marine bacterium isolated from the Okinawa Trough.</title>
        <authorList>
            <person name="Li J."/>
        </authorList>
    </citation>
    <scope>NUCLEOTIDE SEQUENCE [LARGE SCALE GENOMIC DNA]</scope>
    <source>
        <strain evidence="2 3">LLJ914</strain>
    </source>
</reference>
<dbReference type="RefSeq" id="WP_342595599.1">
    <property type="nucleotide sequence ID" value="NZ_CP151919.1"/>
</dbReference>
<dbReference type="EMBL" id="CP151919">
    <property type="protein sequence ID" value="XAD55094.1"/>
    <property type="molecule type" value="Genomic_DNA"/>
</dbReference>
<evidence type="ECO:0000313" key="2">
    <source>
        <dbReference type="EMBL" id="XAD55094.1"/>
    </source>
</evidence>
<organism evidence="2 3">
    <name type="scientific">Salinicola lusitanus</name>
    <dbReference type="NCBI Taxonomy" id="1949085"/>
    <lineage>
        <taxon>Bacteria</taxon>
        <taxon>Pseudomonadati</taxon>
        <taxon>Pseudomonadota</taxon>
        <taxon>Gammaproteobacteria</taxon>
        <taxon>Oceanospirillales</taxon>
        <taxon>Halomonadaceae</taxon>
        <taxon>Salinicola</taxon>
    </lineage>
</organism>
<keyword evidence="1" id="KW-0812">Transmembrane</keyword>
<sequence>MGDISLAALTGDVMSYSSRLRIARAIFDAADRISSSITAACVVAALLGPALETQPDGYLTAFVAGAIFLVLALIAGIAKGMLDSLITKAETDGGDA</sequence>
<protein>
    <recommendedName>
        <fullName evidence="4">MFS transporter</fullName>
    </recommendedName>
</protein>
<evidence type="ECO:0000313" key="3">
    <source>
        <dbReference type="Proteomes" id="UP001453229"/>
    </source>
</evidence>
<feature type="transmembrane region" description="Helical" evidence="1">
    <location>
        <begin position="57"/>
        <end position="78"/>
    </location>
</feature>
<name>A0ABZ3CVD9_9GAMM</name>
<gene>
    <name evidence="2" type="ORF">AAGT95_03700</name>
</gene>